<dbReference type="GO" id="GO:0003676">
    <property type="term" value="F:nucleic acid binding"/>
    <property type="evidence" value="ECO:0007669"/>
    <property type="project" value="InterPro"/>
</dbReference>
<sequence>MEWCIVLLEDNIARYGAQEIYNSDQGVAIYQYQYIDVLKEHNTQISKDGKGRAMDNIYIERFWKSLKFEKIYLDPPNGGLDLHLTVRGCIKLYNAK</sequence>
<comment type="caution">
    <text evidence="1">The sequence shown here is derived from an EMBL/GenBank/DDBJ whole genome shotgun (WGS) entry which is preliminary data.</text>
</comment>
<dbReference type="SUPFAM" id="SSF53098">
    <property type="entry name" value="Ribonuclease H-like"/>
    <property type="match status" value="1"/>
</dbReference>
<accession>A0A918IX56</accession>
<evidence type="ECO:0000313" key="1">
    <source>
        <dbReference type="EMBL" id="GGW36266.1"/>
    </source>
</evidence>
<dbReference type="InterPro" id="IPR036397">
    <property type="entry name" value="RNaseH_sf"/>
</dbReference>
<dbReference type="InterPro" id="IPR012337">
    <property type="entry name" value="RNaseH-like_sf"/>
</dbReference>
<dbReference type="EMBL" id="BMWP01000013">
    <property type="protein sequence ID" value="GGW36266.1"/>
    <property type="molecule type" value="Genomic_DNA"/>
</dbReference>
<dbReference type="Proteomes" id="UP000634668">
    <property type="component" value="Unassembled WGS sequence"/>
</dbReference>
<reference evidence="1" key="1">
    <citation type="journal article" date="2014" name="Int. J. Syst. Evol. Microbiol.">
        <title>Complete genome sequence of Corynebacterium casei LMG S-19264T (=DSM 44701T), isolated from a smear-ripened cheese.</title>
        <authorList>
            <consortium name="US DOE Joint Genome Institute (JGI-PGF)"/>
            <person name="Walter F."/>
            <person name="Albersmeier A."/>
            <person name="Kalinowski J."/>
            <person name="Ruckert C."/>
        </authorList>
    </citation>
    <scope>NUCLEOTIDE SEQUENCE</scope>
    <source>
        <strain evidence="1">KCTC 12113</strain>
    </source>
</reference>
<evidence type="ECO:0008006" key="3">
    <source>
        <dbReference type="Google" id="ProtNLM"/>
    </source>
</evidence>
<proteinExistence type="predicted"/>
<evidence type="ECO:0000313" key="2">
    <source>
        <dbReference type="Proteomes" id="UP000634668"/>
    </source>
</evidence>
<dbReference type="Gene3D" id="3.30.420.10">
    <property type="entry name" value="Ribonuclease H-like superfamily/Ribonuclease H"/>
    <property type="match status" value="1"/>
</dbReference>
<protein>
    <recommendedName>
        <fullName evidence="3">Integrase catalytic domain-containing protein</fullName>
    </recommendedName>
</protein>
<name>A0A918IX56_9FLAO</name>
<dbReference type="AlphaFoldDB" id="A0A918IX56"/>
<gene>
    <name evidence="1" type="ORF">GCM10007383_21500</name>
</gene>
<reference evidence="1" key="2">
    <citation type="submission" date="2020-09" db="EMBL/GenBank/DDBJ databases">
        <authorList>
            <person name="Sun Q."/>
            <person name="Kim S."/>
        </authorList>
    </citation>
    <scope>NUCLEOTIDE SEQUENCE</scope>
    <source>
        <strain evidence="1">KCTC 12113</strain>
    </source>
</reference>
<keyword evidence="2" id="KW-1185">Reference proteome</keyword>
<dbReference type="RefSeq" id="WP_051315583.1">
    <property type="nucleotide sequence ID" value="NZ_BMWP01000013.1"/>
</dbReference>
<organism evidence="1 2">
    <name type="scientific">Arenibacter certesii</name>
    <dbReference type="NCBI Taxonomy" id="228955"/>
    <lineage>
        <taxon>Bacteria</taxon>
        <taxon>Pseudomonadati</taxon>
        <taxon>Bacteroidota</taxon>
        <taxon>Flavobacteriia</taxon>
        <taxon>Flavobacteriales</taxon>
        <taxon>Flavobacteriaceae</taxon>
        <taxon>Arenibacter</taxon>
    </lineage>
</organism>